<organism evidence="15 16">
    <name type="scientific">Leptospira hartskeerlii</name>
    <dbReference type="NCBI Taxonomy" id="2023177"/>
    <lineage>
        <taxon>Bacteria</taxon>
        <taxon>Pseudomonadati</taxon>
        <taxon>Spirochaetota</taxon>
        <taxon>Spirochaetia</taxon>
        <taxon>Leptospirales</taxon>
        <taxon>Leptospiraceae</taxon>
        <taxon>Leptospira</taxon>
    </lineage>
</organism>
<dbReference type="Gene3D" id="3.40.50.300">
    <property type="entry name" value="P-loop containing nucleotide triphosphate hydrolases"/>
    <property type="match status" value="1"/>
</dbReference>
<dbReference type="Gene3D" id="3.40.50.620">
    <property type="entry name" value="HUPs"/>
    <property type="match status" value="1"/>
</dbReference>
<dbReference type="InterPro" id="IPR014729">
    <property type="entry name" value="Rossmann-like_a/b/a_fold"/>
</dbReference>
<evidence type="ECO:0000256" key="12">
    <source>
        <dbReference type="ARBA" id="ARBA00023136"/>
    </source>
</evidence>
<keyword evidence="11" id="KW-0902">Two-component regulatory system</keyword>
<accession>A0A2M9X9Y1</accession>
<keyword evidence="16" id="KW-1185">Reference proteome</keyword>
<dbReference type="SMART" id="SM00387">
    <property type="entry name" value="HATPase_c"/>
    <property type="match status" value="1"/>
</dbReference>
<feature type="transmembrane region" description="Helical" evidence="13">
    <location>
        <begin position="423"/>
        <end position="441"/>
    </location>
</feature>
<evidence type="ECO:0000256" key="8">
    <source>
        <dbReference type="ARBA" id="ARBA00022777"/>
    </source>
</evidence>
<dbReference type="PROSITE" id="PS50109">
    <property type="entry name" value="HIS_KIN"/>
    <property type="match status" value="1"/>
</dbReference>
<evidence type="ECO:0000256" key="1">
    <source>
        <dbReference type="ARBA" id="ARBA00000085"/>
    </source>
</evidence>
<dbReference type="InterPro" id="IPR025201">
    <property type="entry name" value="KdpD_TM"/>
</dbReference>
<feature type="domain" description="Histidine kinase" evidence="14">
    <location>
        <begin position="670"/>
        <end position="882"/>
    </location>
</feature>
<keyword evidence="5" id="KW-0808">Transferase</keyword>
<dbReference type="Pfam" id="PF00582">
    <property type="entry name" value="Usp"/>
    <property type="match status" value="1"/>
</dbReference>
<dbReference type="Pfam" id="PF02518">
    <property type="entry name" value="HATPase_c"/>
    <property type="match status" value="1"/>
</dbReference>
<evidence type="ECO:0000256" key="3">
    <source>
        <dbReference type="ARBA" id="ARBA00012438"/>
    </source>
</evidence>
<evidence type="ECO:0000313" key="15">
    <source>
        <dbReference type="EMBL" id="PJZ24454.1"/>
    </source>
</evidence>
<dbReference type="Pfam" id="PF13493">
    <property type="entry name" value="DUF4118"/>
    <property type="match status" value="1"/>
</dbReference>
<keyword evidence="9" id="KW-0067">ATP-binding</keyword>
<evidence type="ECO:0000256" key="2">
    <source>
        <dbReference type="ARBA" id="ARBA00004141"/>
    </source>
</evidence>
<sequence>MRPAEENRPDPDELLSRIGGEEAKTRGKLKIFFGMAAGVGKTFEMLRDAQKARSEGIDVWIGYLETHNRKETEAQAEGLSVIPRKRSRYKSVDLEEMDLDAILEKKPDLVLVDELAHTNVPGSRHPKRYQDVLEILDQGINVYSTLNVQHLESRAGIVEEISGAPVSERVPDSILEIADEVELIDLVPDDLIKRLKEGKVYPSDKVPQALHSFFKVPNLTALRELSLNFTSKLVDRELSRLEPTKDSKLSDKILVAVSSSPQAANLIRYAKRIAFGLKCPWVAVHVDDGNSLSLDQKALLRENLGLARELGAEILNFSDRDPVLGIIRAINRTKATHVVIGRSGRSKISRILRGGSFVDKLSEQTGDFQILLAPTEILKESPKIHFGFFTKGTRSKPIQYFLSFLALLGITSFNLLFNIFAGYWSIGLVYLFFIMFVALFAGRGPVLVTASLSAIFWNFLFIPPKFTFYIEKVEDWMMFGTYFVLALVLGALTTRLRDREEALQTGEEALSGLYRLSVTLSKTHSLDEIASVAVETIGDTFQSSVLILLADQDSLLSRTPHPKSGFKPDMKESALAAWTFQNRKPSGKDTDTVPMSKGLYLPLLTPGGCFGVVGLDREHKESLELEEETLLFSMLNQIALALERIQLLGIRANAKMVEESEKFYSALFNSVSHDFRTPLTVIRASLDLLEAGNGKNEKEKSDLFSEIRIAYKKLDRLVGDLLDMSRLESGRLKLDLQWEDPVDLVTETIRIAEYEKGEHTLLVQSDESMPLVRMDRRLMIQVLIHLLQNAFLHTEKNSTVLVRASVPKDHLLLTVEDNGPGIPLGQEDKIFEKFTKVSSSMQGTGLGLSICKGLVEAQGGKIWAENRQEGGARFLIRLPVLTFPPLEDPIV</sequence>
<dbReference type="SUPFAM" id="SSF52402">
    <property type="entry name" value="Adenine nucleotide alpha hydrolases-like"/>
    <property type="match status" value="1"/>
</dbReference>
<evidence type="ECO:0000256" key="7">
    <source>
        <dbReference type="ARBA" id="ARBA00022741"/>
    </source>
</evidence>
<dbReference type="CDD" id="cd00075">
    <property type="entry name" value="HATPase"/>
    <property type="match status" value="1"/>
</dbReference>
<dbReference type="InterPro" id="IPR003594">
    <property type="entry name" value="HATPase_dom"/>
</dbReference>
<name>A0A2M9X9Y1_9LEPT</name>
<keyword evidence="4" id="KW-0597">Phosphoprotein</keyword>
<feature type="transmembrane region" description="Helical" evidence="13">
    <location>
        <begin position="398"/>
        <end position="417"/>
    </location>
</feature>
<dbReference type="Gene3D" id="3.30.450.40">
    <property type="match status" value="1"/>
</dbReference>
<dbReference type="Gene3D" id="1.10.287.130">
    <property type="match status" value="1"/>
</dbReference>
<dbReference type="GO" id="GO:0005737">
    <property type="term" value="C:cytoplasm"/>
    <property type="evidence" value="ECO:0007669"/>
    <property type="project" value="UniProtKB-ARBA"/>
</dbReference>
<keyword evidence="12 13" id="KW-0472">Membrane</keyword>
<dbReference type="InterPro" id="IPR003661">
    <property type="entry name" value="HisK_dim/P_dom"/>
</dbReference>
<dbReference type="PRINTS" id="PR00344">
    <property type="entry name" value="BCTRLSENSOR"/>
</dbReference>
<dbReference type="Pfam" id="PF00512">
    <property type="entry name" value="HisKA"/>
    <property type="match status" value="1"/>
</dbReference>
<dbReference type="GO" id="GO:0005886">
    <property type="term" value="C:plasma membrane"/>
    <property type="evidence" value="ECO:0007669"/>
    <property type="project" value="TreeGrafter"/>
</dbReference>
<dbReference type="PANTHER" id="PTHR45569">
    <property type="entry name" value="SENSOR PROTEIN KDPD"/>
    <property type="match status" value="1"/>
</dbReference>
<feature type="transmembrane region" description="Helical" evidence="13">
    <location>
        <begin position="476"/>
        <end position="494"/>
    </location>
</feature>
<dbReference type="SUPFAM" id="SSF55874">
    <property type="entry name" value="ATPase domain of HSP90 chaperone/DNA topoisomerase II/histidine kinase"/>
    <property type="match status" value="1"/>
</dbReference>
<evidence type="ECO:0000256" key="9">
    <source>
        <dbReference type="ARBA" id="ARBA00022840"/>
    </source>
</evidence>
<dbReference type="InterPro" id="IPR003852">
    <property type="entry name" value="Sig_transdc_His_kinase_KdpD_N"/>
</dbReference>
<dbReference type="InterPro" id="IPR004358">
    <property type="entry name" value="Sig_transdc_His_kin-like_C"/>
</dbReference>
<reference evidence="15 16" key="1">
    <citation type="submission" date="2017-07" db="EMBL/GenBank/DDBJ databases">
        <title>Leptospira spp. isolated from tropical soils.</title>
        <authorList>
            <person name="Thibeaux R."/>
            <person name="Iraola G."/>
            <person name="Ferres I."/>
            <person name="Bierque E."/>
            <person name="Girault D."/>
            <person name="Soupe-Gilbert M.-E."/>
            <person name="Picardeau M."/>
            <person name="Goarant C."/>
        </authorList>
    </citation>
    <scope>NUCLEOTIDE SEQUENCE [LARGE SCALE GENOMIC DNA]</scope>
    <source>
        <strain evidence="15 16">MCA1-C-A1</strain>
    </source>
</reference>
<gene>
    <name evidence="15" type="ORF">CH357_15385</name>
</gene>
<dbReference type="OrthoDB" id="9806130at2"/>
<dbReference type="GO" id="GO:0005524">
    <property type="term" value="F:ATP binding"/>
    <property type="evidence" value="ECO:0007669"/>
    <property type="project" value="UniProtKB-KW"/>
</dbReference>
<dbReference type="SUPFAM" id="SSF47384">
    <property type="entry name" value="Homodimeric domain of signal transducing histidine kinase"/>
    <property type="match status" value="1"/>
</dbReference>
<dbReference type="InterPro" id="IPR005467">
    <property type="entry name" value="His_kinase_dom"/>
</dbReference>
<keyword evidence="7" id="KW-0547">Nucleotide-binding</keyword>
<feature type="transmembrane region" description="Helical" evidence="13">
    <location>
        <begin position="446"/>
        <end position="464"/>
    </location>
</feature>
<evidence type="ECO:0000256" key="13">
    <source>
        <dbReference type="SAM" id="Phobius"/>
    </source>
</evidence>
<comment type="catalytic activity">
    <reaction evidence="1">
        <text>ATP + protein L-histidine = ADP + protein N-phospho-L-histidine.</text>
        <dbReference type="EC" id="2.7.13.3"/>
    </reaction>
</comment>
<dbReference type="AlphaFoldDB" id="A0A2M9X9Y1"/>
<dbReference type="InterPro" id="IPR038318">
    <property type="entry name" value="KdpD_sf"/>
</dbReference>
<dbReference type="FunFam" id="3.40.50.300:FF:000483">
    <property type="entry name" value="Sensor histidine kinase KdpD"/>
    <property type="match status" value="1"/>
</dbReference>
<evidence type="ECO:0000256" key="5">
    <source>
        <dbReference type="ARBA" id="ARBA00022679"/>
    </source>
</evidence>
<dbReference type="Gene3D" id="3.30.565.10">
    <property type="entry name" value="Histidine kinase-like ATPase, C-terminal domain"/>
    <property type="match status" value="1"/>
</dbReference>
<evidence type="ECO:0000259" key="14">
    <source>
        <dbReference type="PROSITE" id="PS50109"/>
    </source>
</evidence>
<keyword evidence="6 13" id="KW-0812">Transmembrane</keyword>
<evidence type="ECO:0000256" key="11">
    <source>
        <dbReference type="ARBA" id="ARBA00023012"/>
    </source>
</evidence>
<dbReference type="InterPro" id="IPR027417">
    <property type="entry name" value="P-loop_NTPase"/>
</dbReference>
<dbReference type="EMBL" id="NPDN01000008">
    <property type="protein sequence ID" value="PJZ24454.1"/>
    <property type="molecule type" value="Genomic_DNA"/>
</dbReference>
<dbReference type="SUPFAM" id="SSF55781">
    <property type="entry name" value="GAF domain-like"/>
    <property type="match status" value="1"/>
</dbReference>
<dbReference type="Pfam" id="PF02702">
    <property type="entry name" value="KdpD"/>
    <property type="match status" value="1"/>
</dbReference>
<proteinExistence type="predicted"/>
<keyword evidence="8 15" id="KW-0418">Kinase</keyword>
<dbReference type="InterPro" id="IPR036097">
    <property type="entry name" value="HisK_dim/P_sf"/>
</dbReference>
<evidence type="ECO:0000256" key="4">
    <source>
        <dbReference type="ARBA" id="ARBA00022553"/>
    </source>
</evidence>
<dbReference type="PANTHER" id="PTHR45569:SF1">
    <property type="entry name" value="SENSOR PROTEIN KDPD"/>
    <property type="match status" value="1"/>
</dbReference>
<dbReference type="GO" id="GO:0000155">
    <property type="term" value="F:phosphorelay sensor kinase activity"/>
    <property type="evidence" value="ECO:0007669"/>
    <property type="project" value="InterPro"/>
</dbReference>
<dbReference type="Proteomes" id="UP000232196">
    <property type="component" value="Unassembled WGS sequence"/>
</dbReference>
<evidence type="ECO:0000256" key="6">
    <source>
        <dbReference type="ARBA" id="ARBA00022692"/>
    </source>
</evidence>
<evidence type="ECO:0000256" key="10">
    <source>
        <dbReference type="ARBA" id="ARBA00022989"/>
    </source>
</evidence>
<dbReference type="Gene3D" id="1.20.120.620">
    <property type="entry name" value="Backbone structure of the membrane domain of e. Coli histidine kinase receptor kdpd"/>
    <property type="match status" value="1"/>
</dbReference>
<dbReference type="InterPro" id="IPR029016">
    <property type="entry name" value="GAF-like_dom_sf"/>
</dbReference>
<dbReference type="InterPro" id="IPR036890">
    <property type="entry name" value="HATPase_C_sf"/>
</dbReference>
<dbReference type="InterPro" id="IPR052023">
    <property type="entry name" value="Histidine_kinase_KdpD"/>
</dbReference>
<comment type="subcellular location">
    <subcellularLocation>
        <location evidence="2">Membrane</location>
        <topology evidence="2">Multi-pass membrane protein</topology>
    </subcellularLocation>
</comment>
<evidence type="ECO:0000313" key="16">
    <source>
        <dbReference type="Proteomes" id="UP000232196"/>
    </source>
</evidence>
<dbReference type="SMART" id="SM00388">
    <property type="entry name" value="HisKA"/>
    <property type="match status" value="1"/>
</dbReference>
<comment type="caution">
    <text evidence="15">The sequence shown here is derived from an EMBL/GenBank/DDBJ whole genome shotgun (WGS) entry which is preliminary data.</text>
</comment>
<protein>
    <recommendedName>
        <fullName evidence="3">histidine kinase</fullName>
        <ecNumber evidence="3">2.7.13.3</ecNumber>
    </recommendedName>
</protein>
<keyword evidence="10 13" id="KW-1133">Transmembrane helix</keyword>
<dbReference type="CDD" id="cd00082">
    <property type="entry name" value="HisKA"/>
    <property type="match status" value="1"/>
</dbReference>
<dbReference type="InterPro" id="IPR006016">
    <property type="entry name" value="UspA"/>
</dbReference>
<dbReference type="RefSeq" id="WP_100707656.1">
    <property type="nucleotide sequence ID" value="NZ_NPDL01000007.1"/>
</dbReference>
<dbReference type="EC" id="2.7.13.3" evidence="3"/>